<evidence type="ECO:0000256" key="4">
    <source>
        <dbReference type="ARBA" id="ARBA00022776"/>
    </source>
</evidence>
<evidence type="ECO:0000256" key="1">
    <source>
        <dbReference type="ARBA" id="ARBA00004642"/>
    </source>
</evidence>
<dbReference type="OMA" id="MELYFRI"/>
<dbReference type="AlphaFoldDB" id="G0P1F2"/>
<dbReference type="EMBL" id="GL380012">
    <property type="protein sequence ID" value="EGT42324.1"/>
    <property type="molecule type" value="Genomic_DNA"/>
</dbReference>
<keyword evidence="5" id="KW-0159">Chromosome partition</keyword>
<proteinExistence type="inferred from homology"/>
<reference evidence="10" key="1">
    <citation type="submission" date="2011-07" db="EMBL/GenBank/DDBJ databases">
        <authorList>
            <consortium name="Caenorhabditis brenneri Sequencing and Analysis Consortium"/>
            <person name="Wilson R.K."/>
        </authorList>
    </citation>
    <scope>NUCLEOTIDE SEQUENCE [LARGE SCALE GENOMIC DNA]</scope>
    <source>
        <strain evidence="10">PB2801</strain>
    </source>
</reference>
<comment type="similarity">
    <text evidence="2">Belongs to the SCC4/mau-2 family.</text>
</comment>
<dbReference type="OrthoDB" id="5565328at2759"/>
<accession>G0P1F2</accession>
<evidence type="ECO:0000256" key="3">
    <source>
        <dbReference type="ARBA" id="ARBA00022618"/>
    </source>
</evidence>
<keyword evidence="3" id="KW-0132">Cell division</keyword>
<dbReference type="STRING" id="135651.G0P1F2"/>
<dbReference type="GO" id="GO:0007064">
    <property type="term" value="P:mitotic sister chromatid cohesion"/>
    <property type="evidence" value="ECO:0007669"/>
    <property type="project" value="InterPro"/>
</dbReference>
<dbReference type="GO" id="GO:0007059">
    <property type="term" value="P:chromosome segregation"/>
    <property type="evidence" value="ECO:0007669"/>
    <property type="project" value="UniProtKB-KW"/>
</dbReference>
<dbReference type="eggNOG" id="KOG2300">
    <property type="taxonomic scope" value="Eukaryota"/>
</dbReference>
<organism evidence="10">
    <name type="scientific">Caenorhabditis brenneri</name>
    <name type="common">Nematode worm</name>
    <dbReference type="NCBI Taxonomy" id="135651"/>
    <lineage>
        <taxon>Eukaryota</taxon>
        <taxon>Metazoa</taxon>
        <taxon>Ecdysozoa</taxon>
        <taxon>Nematoda</taxon>
        <taxon>Chromadorea</taxon>
        <taxon>Rhabditida</taxon>
        <taxon>Rhabditina</taxon>
        <taxon>Rhabditomorpha</taxon>
        <taxon>Rhabditoidea</taxon>
        <taxon>Rhabditidae</taxon>
        <taxon>Peloderinae</taxon>
        <taxon>Caenorhabditis</taxon>
    </lineage>
</organism>
<dbReference type="Proteomes" id="UP000008068">
    <property type="component" value="Unassembled WGS sequence"/>
</dbReference>
<name>G0P1F2_CAEBE</name>
<evidence type="ECO:0000256" key="5">
    <source>
        <dbReference type="ARBA" id="ARBA00022829"/>
    </source>
</evidence>
<gene>
    <name evidence="9" type="ORF">CAEBREN_00156</name>
</gene>
<dbReference type="InterPro" id="IPR019440">
    <property type="entry name" value="MAU2"/>
</dbReference>
<dbReference type="PANTHER" id="PTHR21394">
    <property type="entry name" value="MAU2 CHROMATID COHESION FACTOR HOMOLOG"/>
    <property type="match status" value="1"/>
</dbReference>
<dbReference type="GO" id="GO:0005654">
    <property type="term" value="C:nucleoplasm"/>
    <property type="evidence" value="ECO:0007669"/>
    <property type="project" value="UniProtKB-SubCell"/>
</dbReference>
<dbReference type="HOGENOM" id="CLU_030238_0_0_1"/>
<dbReference type="InParanoid" id="G0P1F2"/>
<evidence type="ECO:0000256" key="2">
    <source>
        <dbReference type="ARBA" id="ARBA00008585"/>
    </source>
</evidence>
<keyword evidence="6" id="KW-0539">Nucleus</keyword>
<comment type="subcellular location">
    <subcellularLocation>
        <location evidence="1">Nucleus</location>
        <location evidence="1">Nucleoplasm</location>
    </subcellularLocation>
</comment>
<evidence type="ECO:0000256" key="7">
    <source>
        <dbReference type="ARBA" id="ARBA00023306"/>
    </source>
</evidence>
<protein>
    <recommendedName>
        <fullName evidence="8">Cohesin loading complex subunit SCC4 homolog</fullName>
    </recommendedName>
</protein>
<evidence type="ECO:0000256" key="8">
    <source>
        <dbReference type="ARBA" id="ARBA00030523"/>
    </source>
</evidence>
<keyword evidence="7" id="KW-0131">Cell cycle</keyword>
<evidence type="ECO:0000256" key="6">
    <source>
        <dbReference type="ARBA" id="ARBA00023242"/>
    </source>
</evidence>
<sequence>MNQDEVAKALLGMAEALRTQDPPKLKMAIKCARATLTLEVSEETKTICNFQLGKLLYFYTDNFELARNHLDFAVSFFLKKNCQNLKENFQYKKMVAMGTFYTQNRVQALTMLADLHMHCEFQKLTENLIYRFFPDQQWPLLTVKNALRQEIAQSHAGPMLINKMIFQLIELLKIEKNVDGALELCQMAITSSQNDPKMELYFRISKTLVTYQLMHEEPVSAEVKKIGEMIKGLETSNTDRAHIECIKDFFVCTKLAYMFYEGKSRTSRTLMRQIQKQQTSGESTVHGIRWLGEGAMTIFACVMNAICALVQSNTDRVEKYYHLVMKHADEIIFKSSRSPQEPGMIRCINMIKMATLEMMACCNVMACRPQNTLANVRDMLEMCNRSSGPLLFRYFAPHIQYVLGLQSIYFLKNESAERHFQSAIQMLYPDDCTSNNTRALLYLNLAMTYLNQLKMKDYYEVAENLTNPKIKHCSSMVKSNVQLLNSYFFYLTHKLPECKKLLQMVFDDSKAEDFFRMHGLALLILSTFSPVDEQGVKPTVDWSKKSYDHVVIWWSHHIYQKCLEQKENPDADLIKMAVEQQELSKQTLSVENLRPLIDNLSESILQWYEGDPYKLLPRDEVQTHF</sequence>
<dbReference type="GO" id="GO:0051301">
    <property type="term" value="P:cell division"/>
    <property type="evidence" value="ECO:0007669"/>
    <property type="project" value="UniProtKB-KW"/>
</dbReference>
<evidence type="ECO:0000313" key="9">
    <source>
        <dbReference type="EMBL" id="EGT42324.1"/>
    </source>
</evidence>
<evidence type="ECO:0000313" key="10">
    <source>
        <dbReference type="Proteomes" id="UP000008068"/>
    </source>
</evidence>
<dbReference type="FunCoup" id="G0P1F2">
    <property type="interactions" value="3412"/>
</dbReference>
<keyword evidence="10" id="KW-1185">Reference proteome</keyword>
<keyword evidence="4" id="KW-0498">Mitosis</keyword>